<sequence>MKYSNLEWTIGELINLIESQKINLRPPYQRNFIWSSKDQKLLIDSIRKGYPLPNFFILKNKDNTFEMVDGQQRAITIYKFIKNEFRDSSKHYYKDYNENTFMNYRINVVLLEEFNGSTETKEEFFYLVNKRGVQLNPSEVNHAYYHDTDFMHLVNRMSEYQPLIDLDIFTDKTVMRMNDRSLVEELAAYLIKGITDKRNAVEELFESKIKSDVSELKFTRFCNIIDRVNAIQDIKPINETRYKQRNDFYTLFCFIDKHIDDSIIVLKEQYKILLYISDNGIIYPSNDDYELFKEYAINCVSQSNSKRAREKRLLFFENMLANESNTPSEEQIQLMDFAQNELEENLSTKKYDKYLLVNCIK</sequence>
<dbReference type="AlphaFoldDB" id="A0A9P4DXP2"/>
<evidence type="ECO:0000259" key="1">
    <source>
        <dbReference type="Pfam" id="PF03235"/>
    </source>
</evidence>
<organism evidence="2 3">
    <name type="scientific">Bacteroides ovatus</name>
    <dbReference type="NCBI Taxonomy" id="28116"/>
    <lineage>
        <taxon>Bacteria</taxon>
        <taxon>Pseudomonadati</taxon>
        <taxon>Bacteroidota</taxon>
        <taxon>Bacteroidia</taxon>
        <taxon>Bacteroidales</taxon>
        <taxon>Bacteroidaceae</taxon>
        <taxon>Bacteroides</taxon>
    </lineage>
</organism>
<reference evidence="2 3" key="1">
    <citation type="journal article" date="2019" name="Nat. Med.">
        <title>A library of human gut bacterial isolates paired with longitudinal multiomics data enables mechanistic microbiome research.</title>
        <authorList>
            <person name="Poyet M."/>
            <person name="Groussin M."/>
            <person name="Gibbons S.M."/>
            <person name="Avila-Pacheco J."/>
            <person name="Jiang X."/>
            <person name="Kearney S.M."/>
            <person name="Perrotta A.R."/>
            <person name="Berdy B."/>
            <person name="Zhao S."/>
            <person name="Lieberman T.D."/>
            <person name="Swanson P.K."/>
            <person name="Smith M."/>
            <person name="Roesemann S."/>
            <person name="Alexander J.E."/>
            <person name="Rich S.A."/>
            <person name="Livny J."/>
            <person name="Vlamakis H."/>
            <person name="Clish C."/>
            <person name="Bullock K."/>
            <person name="Deik A."/>
            <person name="Scott J."/>
            <person name="Pierce K.A."/>
            <person name="Xavier R.J."/>
            <person name="Alm E.J."/>
        </authorList>
    </citation>
    <scope>NUCLEOTIDE SEQUENCE [LARGE SCALE GENOMIC DNA]</scope>
    <source>
        <strain evidence="2 3">BIOML-A160</strain>
    </source>
</reference>
<dbReference type="Proteomes" id="UP000365824">
    <property type="component" value="Unassembled WGS sequence"/>
</dbReference>
<protein>
    <submittedName>
        <fullName evidence="2">DUF262 domain-containing protein</fullName>
    </submittedName>
</protein>
<dbReference type="Pfam" id="PF03235">
    <property type="entry name" value="GmrSD_N"/>
    <property type="match status" value="1"/>
</dbReference>
<proteinExistence type="predicted"/>
<evidence type="ECO:0000313" key="3">
    <source>
        <dbReference type="Proteomes" id="UP000365824"/>
    </source>
</evidence>
<dbReference type="RefSeq" id="WP_118470871.1">
    <property type="nucleotide sequence ID" value="NZ_CP103100.1"/>
</dbReference>
<gene>
    <name evidence="2" type="ORF">F3F25_00010</name>
</gene>
<dbReference type="PANTHER" id="PTHR39639">
    <property type="entry name" value="CHROMOSOME 16, WHOLE GENOME SHOTGUN SEQUENCE"/>
    <property type="match status" value="1"/>
</dbReference>
<feature type="domain" description="GmrSD restriction endonucleases N-terminal" evidence="1">
    <location>
        <begin position="15"/>
        <end position="145"/>
    </location>
</feature>
<evidence type="ECO:0000313" key="2">
    <source>
        <dbReference type="EMBL" id="KAA3931350.1"/>
    </source>
</evidence>
<dbReference type="InterPro" id="IPR004919">
    <property type="entry name" value="GmrSD_N"/>
</dbReference>
<name>A0A9P4DXP2_BACOV</name>
<accession>A0A9P4DXP2</accession>
<dbReference type="EMBL" id="VWLB01000001">
    <property type="protein sequence ID" value="KAA3931350.1"/>
    <property type="molecule type" value="Genomic_DNA"/>
</dbReference>
<comment type="caution">
    <text evidence="2">The sequence shown here is derived from an EMBL/GenBank/DDBJ whole genome shotgun (WGS) entry which is preliminary data.</text>
</comment>
<dbReference type="PANTHER" id="PTHR39639:SF1">
    <property type="entry name" value="DUF262 DOMAIN-CONTAINING PROTEIN"/>
    <property type="match status" value="1"/>
</dbReference>